<dbReference type="InterPro" id="IPR020084">
    <property type="entry name" value="NUDIX_hydrolase_CS"/>
</dbReference>
<feature type="binding site" evidence="8">
    <location>
        <position position="194"/>
    </location>
    <ligand>
        <name>a divalent metal cation</name>
        <dbReference type="ChEBI" id="CHEBI:60240"/>
        <label>3</label>
    </ligand>
</feature>
<dbReference type="InterPro" id="IPR015375">
    <property type="entry name" value="NADH_PPase-like_N"/>
</dbReference>
<dbReference type="GO" id="GO:0000210">
    <property type="term" value="F:NAD+ diphosphatase activity"/>
    <property type="evidence" value="ECO:0007669"/>
    <property type="project" value="UniProtKB-UniRule"/>
</dbReference>
<dbReference type="Gene3D" id="3.90.79.10">
    <property type="entry name" value="Nucleoside Triphosphate Pyrophosphohydrolase"/>
    <property type="match status" value="1"/>
</dbReference>
<dbReference type="GO" id="GO:0110153">
    <property type="term" value="F:RNA NAD-cap (NMN-forming) hydrolase activity"/>
    <property type="evidence" value="ECO:0007669"/>
    <property type="project" value="RHEA"/>
</dbReference>
<evidence type="ECO:0000256" key="4">
    <source>
        <dbReference type="ARBA" id="ARBA00022842"/>
    </source>
</evidence>
<dbReference type="GO" id="GO:0030145">
    <property type="term" value="F:manganese ion binding"/>
    <property type="evidence" value="ECO:0007669"/>
    <property type="project" value="UniProtKB-UniRule"/>
</dbReference>
<dbReference type="EC" id="3.6.1.-" evidence="8"/>
<evidence type="ECO:0000259" key="9">
    <source>
        <dbReference type="PROSITE" id="PS51462"/>
    </source>
</evidence>
<dbReference type="SUPFAM" id="SSF55811">
    <property type="entry name" value="Nudix"/>
    <property type="match status" value="2"/>
</dbReference>
<keyword evidence="11" id="KW-1185">Reference proteome</keyword>
<keyword evidence="4 8" id="KW-0460">Magnesium</keyword>
<dbReference type="RefSeq" id="WP_008735447.1">
    <property type="nucleotide sequence ID" value="NZ_CP004387.1"/>
</dbReference>
<dbReference type="EMBL" id="CP004387">
    <property type="protein sequence ID" value="AJD48372.1"/>
    <property type="molecule type" value="Genomic_DNA"/>
</dbReference>
<dbReference type="PROSITE" id="PS00893">
    <property type="entry name" value="NUDIX_BOX"/>
    <property type="match status" value="1"/>
</dbReference>
<dbReference type="GO" id="GO:0006742">
    <property type="term" value="P:NADP+ catabolic process"/>
    <property type="evidence" value="ECO:0007669"/>
    <property type="project" value="TreeGrafter"/>
</dbReference>
<feature type="binding site" evidence="8">
    <location>
        <position position="121"/>
    </location>
    <ligand>
        <name>Zn(2+)</name>
        <dbReference type="ChEBI" id="CHEBI:29105"/>
    </ligand>
</feature>
<evidence type="ECO:0000256" key="3">
    <source>
        <dbReference type="ARBA" id="ARBA00022801"/>
    </source>
</evidence>
<dbReference type="InterPro" id="IPR015797">
    <property type="entry name" value="NUDIX_hydrolase-like_dom_sf"/>
</dbReference>
<feature type="binding site" evidence="8">
    <location>
        <position position="194"/>
    </location>
    <ligand>
        <name>a divalent metal cation</name>
        <dbReference type="ChEBI" id="CHEBI:60240"/>
        <label>2</label>
    </ligand>
</feature>
<keyword evidence="5 8" id="KW-0520">NAD</keyword>
<dbReference type="InterPro" id="IPR049734">
    <property type="entry name" value="NudC-like_C"/>
</dbReference>
<evidence type="ECO:0000256" key="1">
    <source>
        <dbReference type="ARBA" id="ARBA00009595"/>
    </source>
</evidence>
<comment type="catalytic activity">
    <reaction evidence="8">
        <text>NAD(+) + H2O = beta-nicotinamide D-ribonucleotide + AMP + 2 H(+)</text>
        <dbReference type="Rhea" id="RHEA:11800"/>
        <dbReference type="ChEBI" id="CHEBI:14649"/>
        <dbReference type="ChEBI" id="CHEBI:15377"/>
        <dbReference type="ChEBI" id="CHEBI:15378"/>
        <dbReference type="ChEBI" id="CHEBI:57540"/>
        <dbReference type="ChEBI" id="CHEBI:456215"/>
        <dbReference type="EC" id="3.6.1.22"/>
    </reaction>
</comment>
<feature type="binding site" evidence="8">
    <location>
        <position position="136"/>
    </location>
    <ligand>
        <name>Zn(2+)</name>
        <dbReference type="ChEBI" id="CHEBI:29105"/>
    </ligand>
</feature>
<feature type="binding site" evidence="8">
    <location>
        <position position="239"/>
    </location>
    <ligand>
        <name>a divalent metal cation</name>
        <dbReference type="ChEBI" id="CHEBI:60240"/>
        <label>3</label>
    </ligand>
</feature>
<keyword evidence="2 8" id="KW-0479">Metal-binding</keyword>
<dbReference type="GO" id="GO:0008270">
    <property type="term" value="F:zinc ion binding"/>
    <property type="evidence" value="ECO:0007669"/>
    <property type="project" value="UniProtKB-UniRule"/>
</dbReference>
<comment type="cofactor">
    <cofactor evidence="8">
        <name>Zn(2+)</name>
        <dbReference type="ChEBI" id="CHEBI:29105"/>
    </cofactor>
    <text evidence="8">Binds 1 zinc ion per subunit.</text>
</comment>
<feature type="binding site" evidence="8">
    <location>
        <position position="198"/>
    </location>
    <ligand>
        <name>a divalent metal cation</name>
        <dbReference type="ChEBI" id="CHEBI:60240"/>
        <label>1</label>
    </ligand>
</feature>
<comment type="catalytic activity">
    <reaction evidence="8">
        <text>NADH + H2O = reduced beta-nicotinamide D-ribonucleotide + AMP + 2 H(+)</text>
        <dbReference type="Rhea" id="RHEA:48868"/>
        <dbReference type="ChEBI" id="CHEBI:15377"/>
        <dbReference type="ChEBI" id="CHEBI:15378"/>
        <dbReference type="ChEBI" id="CHEBI:57945"/>
        <dbReference type="ChEBI" id="CHEBI:90832"/>
        <dbReference type="ChEBI" id="CHEBI:456215"/>
        <dbReference type="EC" id="3.6.1.22"/>
    </reaction>
</comment>
<dbReference type="Pfam" id="PF09296">
    <property type="entry name" value="NUDIX-like"/>
    <property type="match status" value="1"/>
</dbReference>
<dbReference type="Gene3D" id="3.90.79.20">
    <property type="match status" value="1"/>
</dbReference>
<feature type="binding site" evidence="8">
    <location>
        <position position="118"/>
    </location>
    <ligand>
        <name>Zn(2+)</name>
        <dbReference type="ChEBI" id="CHEBI:29105"/>
    </ligand>
</feature>
<evidence type="ECO:0000313" key="10">
    <source>
        <dbReference type="EMBL" id="AJD48372.1"/>
    </source>
</evidence>
<proteinExistence type="inferred from homology"/>
<dbReference type="OrthoDB" id="9791656at2"/>
<comment type="caution">
    <text evidence="8">Lacks conserved residue(s) required for the propagation of feature annotation.</text>
</comment>
<dbReference type="HAMAP" id="MF_00297">
    <property type="entry name" value="Nudix_NudC"/>
    <property type="match status" value="1"/>
</dbReference>
<dbReference type="STRING" id="391936.S7S_09800"/>
<evidence type="ECO:0000313" key="11">
    <source>
        <dbReference type="Proteomes" id="UP000006764"/>
    </source>
</evidence>
<dbReference type="InterPro" id="IPR022925">
    <property type="entry name" value="RNA_Hydrolase_NudC"/>
</dbReference>
<comment type="function">
    <text evidence="8">mRNA decapping enzyme that specifically removes the nicotinamide adenine dinucleotide (NAD) cap from a subset of mRNAs by hydrolyzing the diphosphate linkage to produce nicotinamide mononucleotide (NMN) and 5' monophosphate mRNA. The NAD-cap is present at the 5'-end of some mRNAs and stabilizes RNA against 5'-processing. Has preference for mRNAs with a 5'-end purine. Catalyzes the hydrolysis of a broad range of dinucleotide pyrophosphates.</text>
</comment>
<feature type="binding site" evidence="8">
    <location>
        <position position="88"/>
    </location>
    <ligand>
        <name>substrate</name>
    </ligand>
</feature>
<dbReference type="EC" id="3.6.1.22" evidence="8"/>
<reference evidence="10 11" key="1">
    <citation type="journal article" date="2012" name="J. Bacteriol.">
        <title>Genome sequence of an alkane-degrading bacterium, Alcanivorax pacificus type strain W11-5, isolated from deep sea sediment.</title>
        <authorList>
            <person name="Lai Q."/>
            <person name="Shao Z."/>
        </authorList>
    </citation>
    <scope>NUCLEOTIDE SEQUENCE [LARGE SCALE GENOMIC DNA]</scope>
    <source>
        <strain evidence="10 11">W11-5</strain>
    </source>
</reference>
<evidence type="ECO:0000256" key="8">
    <source>
        <dbReference type="HAMAP-Rule" id="MF_00297"/>
    </source>
</evidence>
<dbReference type="GO" id="GO:0000287">
    <property type="term" value="F:magnesium ion binding"/>
    <property type="evidence" value="ECO:0007669"/>
    <property type="project" value="UniProtKB-UniRule"/>
</dbReference>
<dbReference type="InterPro" id="IPR050241">
    <property type="entry name" value="NAD-cap_RNA_hydrolase_NudC"/>
</dbReference>
<comment type="subunit">
    <text evidence="8">Homodimer.</text>
</comment>
<feature type="binding site" evidence="8">
    <location>
        <position position="178"/>
    </location>
    <ligand>
        <name>a divalent metal cation</name>
        <dbReference type="ChEBI" id="CHEBI:60240"/>
        <label>1</label>
    </ligand>
</feature>
<organism evidence="10 11">
    <name type="scientific">Isoalcanivorax pacificus W11-5</name>
    <dbReference type="NCBI Taxonomy" id="391936"/>
    <lineage>
        <taxon>Bacteria</taxon>
        <taxon>Pseudomonadati</taxon>
        <taxon>Pseudomonadota</taxon>
        <taxon>Gammaproteobacteria</taxon>
        <taxon>Oceanospirillales</taxon>
        <taxon>Alcanivoracaceae</taxon>
        <taxon>Isoalcanivorax</taxon>
    </lineage>
</organism>
<dbReference type="GO" id="GO:0035529">
    <property type="term" value="F:NADH pyrophosphatase activity"/>
    <property type="evidence" value="ECO:0007669"/>
    <property type="project" value="TreeGrafter"/>
</dbReference>
<evidence type="ECO:0000256" key="2">
    <source>
        <dbReference type="ARBA" id="ARBA00022723"/>
    </source>
</evidence>
<dbReference type="PANTHER" id="PTHR42904">
    <property type="entry name" value="NUDIX HYDROLASE, NUDC SUBFAMILY"/>
    <property type="match status" value="1"/>
</dbReference>
<keyword evidence="8" id="KW-0862">Zinc</keyword>
<dbReference type="InterPro" id="IPR015376">
    <property type="entry name" value="Znr_NADH_PPase"/>
</dbReference>
<dbReference type="HOGENOM" id="CLU_037162_0_1_6"/>
<dbReference type="PANTHER" id="PTHR42904:SF6">
    <property type="entry name" value="NAD-CAPPED RNA HYDROLASE NUDT12"/>
    <property type="match status" value="1"/>
</dbReference>
<name>A0A0B4XQ31_9GAMM</name>
<dbReference type="GO" id="GO:0005829">
    <property type="term" value="C:cytosol"/>
    <property type="evidence" value="ECO:0007669"/>
    <property type="project" value="TreeGrafter"/>
</dbReference>
<keyword evidence="6 8" id="KW-0464">Manganese</keyword>
<evidence type="ECO:0000256" key="6">
    <source>
        <dbReference type="ARBA" id="ARBA00023211"/>
    </source>
</evidence>
<dbReference type="NCBIfam" id="NF001299">
    <property type="entry name" value="PRK00241.1"/>
    <property type="match status" value="1"/>
</dbReference>
<dbReference type="InterPro" id="IPR000086">
    <property type="entry name" value="NUDIX_hydrolase_dom"/>
</dbReference>
<feature type="domain" description="Nudix hydrolase" evidence="9">
    <location>
        <begin position="145"/>
        <end position="270"/>
    </location>
</feature>
<evidence type="ECO:0000256" key="7">
    <source>
        <dbReference type="ARBA" id="ARBA00023679"/>
    </source>
</evidence>
<dbReference type="PROSITE" id="PS51462">
    <property type="entry name" value="NUDIX"/>
    <property type="match status" value="1"/>
</dbReference>
<accession>A0A0B4XQ31</accession>
<dbReference type="CDD" id="cd03429">
    <property type="entry name" value="NUDIX_NADH_pyrophosphatase_Nudt13"/>
    <property type="match status" value="1"/>
</dbReference>
<feature type="binding site" evidence="8">
    <location>
        <position position="239"/>
    </location>
    <ligand>
        <name>a divalent metal cation</name>
        <dbReference type="ChEBI" id="CHEBI:60240"/>
        <label>1</label>
    </ligand>
</feature>
<protein>
    <recommendedName>
        <fullName evidence="8">NAD-capped RNA hydrolase NudC</fullName>
        <shortName evidence="8">DeNADding enzyme NudC</shortName>
        <ecNumber evidence="8">3.6.1.-</ecNumber>
    </recommendedName>
    <alternativeName>
        <fullName evidence="8">NADH pyrophosphatase</fullName>
        <ecNumber evidence="8">3.6.1.22</ecNumber>
    </alternativeName>
</protein>
<feature type="binding site" evidence="8">
    <location>
        <position position="198"/>
    </location>
    <ligand>
        <name>a divalent metal cation</name>
        <dbReference type="ChEBI" id="CHEBI:60240"/>
        <label>3</label>
    </ligand>
</feature>
<dbReference type="Pfam" id="PF00293">
    <property type="entry name" value="NUDIX"/>
    <property type="match status" value="1"/>
</dbReference>
<gene>
    <name evidence="8" type="primary">nudC</name>
    <name evidence="10" type="ORF">S7S_09800</name>
</gene>
<feature type="short sequence motif" description="Nudix box" evidence="8">
    <location>
        <begin position="179"/>
        <end position="200"/>
    </location>
</feature>
<comment type="similarity">
    <text evidence="1 8">Belongs to the Nudix hydrolase family. NudC subfamily.</text>
</comment>
<feature type="binding site" evidence="8">
    <location>
        <position position="261"/>
    </location>
    <ligand>
        <name>substrate</name>
    </ligand>
</feature>
<dbReference type="GO" id="GO:0019677">
    <property type="term" value="P:NAD+ catabolic process"/>
    <property type="evidence" value="ECO:0007669"/>
    <property type="project" value="TreeGrafter"/>
</dbReference>
<sequence>MHSDLEFLASMPAALNGRALWFVFHDGRLMVSEDPSLPLLPEGETVEEIGLPGAEPLYLGRLRQQDCFAVPLDDPAQVPPGFYLSELRRLLGELDELTFAMAGRASQVATWYCNHQFCSRCGTRAESHRHDRAMACPNCGYTQYPRISPCVIALVTRGDEVLLARAARFPARFFSCLAGFIEAGESAEQAVHREVFEETGLKLGTLHYYASQSWPFPHALMLGFHADYAEGDINVDGEEIVEAHWWHYSDLPPIPPTGSIARALIEDWVQRRKALAEGGNE</sequence>
<dbReference type="Proteomes" id="UP000006764">
    <property type="component" value="Chromosome"/>
</dbReference>
<dbReference type="AlphaFoldDB" id="A0A0B4XQ31"/>
<feature type="binding site" evidence="8">
    <location>
        <position position="139"/>
    </location>
    <ligand>
        <name>Zn(2+)</name>
        <dbReference type="ChEBI" id="CHEBI:29105"/>
    </ligand>
</feature>
<dbReference type="KEGG" id="apac:S7S_09800"/>
<comment type="catalytic activity">
    <reaction evidence="7">
        <text>a 5'-end NAD(+)-phospho-ribonucleoside in mRNA + H2O = a 5'-end phospho-adenosine-phospho-ribonucleoside in mRNA + beta-nicotinamide D-ribonucleotide + 2 H(+)</text>
        <dbReference type="Rhea" id="RHEA:60876"/>
        <dbReference type="Rhea" id="RHEA-COMP:15698"/>
        <dbReference type="Rhea" id="RHEA-COMP:15719"/>
        <dbReference type="ChEBI" id="CHEBI:14649"/>
        <dbReference type="ChEBI" id="CHEBI:15377"/>
        <dbReference type="ChEBI" id="CHEBI:15378"/>
        <dbReference type="ChEBI" id="CHEBI:144029"/>
        <dbReference type="ChEBI" id="CHEBI:144051"/>
    </reaction>
    <physiologicalReaction direction="left-to-right" evidence="7">
        <dbReference type="Rhea" id="RHEA:60877"/>
    </physiologicalReaction>
</comment>
<evidence type="ECO:0000256" key="5">
    <source>
        <dbReference type="ARBA" id="ARBA00023027"/>
    </source>
</evidence>
<keyword evidence="3 8" id="KW-0378">Hydrolase</keyword>
<dbReference type="Pfam" id="PF09297">
    <property type="entry name" value="Zn_ribbon_NUD"/>
    <property type="match status" value="1"/>
</dbReference>
<feature type="binding site" evidence="8">
    <location>
        <position position="144"/>
    </location>
    <ligand>
        <name>substrate</name>
    </ligand>
</feature>
<comment type="cofactor">
    <cofactor evidence="8">
        <name>Mg(2+)</name>
        <dbReference type="ChEBI" id="CHEBI:18420"/>
    </cofactor>
    <cofactor evidence="8">
        <name>Mn(2+)</name>
        <dbReference type="ChEBI" id="CHEBI:29035"/>
    </cofactor>
    <text evidence="8">Divalent metal cations. Mg(2+) or Mn(2+).</text>
</comment>